<keyword evidence="3" id="KW-1185">Reference proteome</keyword>
<sequence>MRLTINTETDTYEQAIAAVQAAYGLRSVTPDDWPEAPAVDPRPGPQDLDDDIGNGWSEQALFRMIASLIPGARAVLRRINDLAAPPRSAKYSSTSPTIRPPRSRKRRSAEPSPASRRYNTASARLLQRNERARLYHIGPALVEGLRRTFAIADARPDLLRGEPARGPKLSSRWSTSRICSG</sequence>
<comment type="caution">
    <text evidence="2">The sequence shown here is derived from an EMBL/GenBank/DDBJ whole genome shotgun (WGS) entry which is preliminary data.</text>
</comment>
<dbReference type="RefSeq" id="WP_344598964.1">
    <property type="nucleotide sequence ID" value="NZ_BAAASO010000108.1"/>
</dbReference>
<feature type="region of interest" description="Disordered" evidence="1">
    <location>
        <begin position="29"/>
        <end position="49"/>
    </location>
</feature>
<dbReference type="AlphaFoldDB" id="A0A4D4LFV0"/>
<evidence type="ECO:0000313" key="3">
    <source>
        <dbReference type="Proteomes" id="UP000301309"/>
    </source>
</evidence>
<proteinExistence type="predicted"/>
<dbReference type="EMBL" id="BJHW01000002">
    <property type="protein sequence ID" value="GDY60521.1"/>
    <property type="molecule type" value="Genomic_DNA"/>
</dbReference>
<dbReference type="Proteomes" id="UP000301309">
    <property type="component" value="Unassembled WGS sequence"/>
</dbReference>
<protein>
    <submittedName>
        <fullName evidence="2">Uncharacterized protein</fullName>
    </submittedName>
</protein>
<evidence type="ECO:0000313" key="2">
    <source>
        <dbReference type="EMBL" id="GDY60521.1"/>
    </source>
</evidence>
<gene>
    <name evidence="2" type="ORF">SVIO_111440</name>
</gene>
<feature type="compositionally biased region" description="Polar residues" evidence="1">
    <location>
        <begin position="171"/>
        <end position="181"/>
    </location>
</feature>
<reference evidence="2 3" key="1">
    <citation type="journal article" date="2020" name="Int. J. Syst. Evol. Microbiol.">
        <title>Reclassification of Streptomyces castelarensis and Streptomyces sporoclivatus as later heterotypic synonyms of Streptomyces antimycoticus.</title>
        <authorList>
            <person name="Komaki H."/>
            <person name="Tamura T."/>
        </authorList>
    </citation>
    <scope>NUCLEOTIDE SEQUENCE [LARGE SCALE GENOMIC DNA]</scope>
    <source>
        <strain evidence="2 3">NBRC 13459</strain>
    </source>
</reference>
<feature type="region of interest" description="Disordered" evidence="1">
    <location>
        <begin position="86"/>
        <end position="122"/>
    </location>
</feature>
<organism evidence="2 3">
    <name type="scientific">Streptomyces violaceusniger</name>
    <dbReference type="NCBI Taxonomy" id="68280"/>
    <lineage>
        <taxon>Bacteria</taxon>
        <taxon>Bacillati</taxon>
        <taxon>Actinomycetota</taxon>
        <taxon>Actinomycetes</taxon>
        <taxon>Kitasatosporales</taxon>
        <taxon>Streptomycetaceae</taxon>
        <taxon>Streptomyces</taxon>
        <taxon>Streptomyces violaceusniger group</taxon>
    </lineage>
</organism>
<accession>A0A4D4LFV0</accession>
<name>A0A4D4LFV0_STRVO</name>
<evidence type="ECO:0000256" key="1">
    <source>
        <dbReference type="SAM" id="MobiDB-lite"/>
    </source>
</evidence>
<feature type="region of interest" description="Disordered" evidence="1">
    <location>
        <begin position="162"/>
        <end position="181"/>
    </location>
</feature>